<keyword evidence="8" id="KW-1185">Reference proteome</keyword>
<dbReference type="PANTHER" id="PTHR24224">
    <property type="entry name" value="CARDIOACCELERATORY PEPTIDE RECEPTOR-RELATED"/>
    <property type="match status" value="1"/>
</dbReference>
<feature type="domain" description="G-protein coupled receptors family 1 profile" evidence="7">
    <location>
        <begin position="27"/>
        <end position="236"/>
    </location>
</feature>
<keyword evidence="4 6" id="KW-0472">Membrane</keyword>
<organism evidence="8 9">
    <name type="scientific">Caenorhabditis tropicalis</name>
    <dbReference type="NCBI Taxonomy" id="1561998"/>
    <lineage>
        <taxon>Eukaryota</taxon>
        <taxon>Metazoa</taxon>
        <taxon>Ecdysozoa</taxon>
        <taxon>Nematoda</taxon>
        <taxon>Chromadorea</taxon>
        <taxon>Rhabditida</taxon>
        <taxon>Rhabditina</taxon>
        <taxon>Rhabditomorpha</taxon>
        <taxon>Rhabditoidea</taxon>
        <taxon>Rhabditidae</taxon>
        <taxon>Peloderinae</taxon>
        <taxon>Caenorhabditis</taxon>
    </lineage>
</organism>
<evidence type="ECO:0000256" key="4">
    <source>
        <dbReference type="ARBA" id="ARBA00023136"/>
    </source>
</evidence>
<evidence type="ECO:0000256" key="2">
    <source>
        <dbReference type="ARBA" id="ARBA00022692"/>
    </source>
</evidence>
<dbReference type="InterPro" id="IPR052665">
    <property type="entry name" value="Neuropeptide-GPCR"/>
</dbReference>
<reference evidence="9" key="1">
    <citation type="submission" date="2016-11" db="UniProtKB">
        <authorList>
            <consortium name="WormBaseParasite"/>
        </authorList>
    </citation>
    <scope>IDENTIFICATION</scope>
</reference>
<dbReference type="AlphaFoldDB" id="A0A1I7SYQ8"/>
<sequence>MVDSTELVPPKWPLRAFYGMSIVSFPLYLLVFICLLRLRYISKPFNTTFYSLLLQHCIADLLAMFLFFFTNSVRTIPGIREFYFEYQSYYLAASSYNHIYYFLYIRCTGIVLLSLQRLIVITGPTSTFTQKVQNASKLQIVLVYWTIPTLISIVVLKDTNFQYDVLETMAIIAEQSVIKRNTLMALIVVSLTCVLCSLAYGALFYYIRKHTTGFSKSLRREIHLAFQVFVLLLAFFAILAYYAFQNYFSQTSNTGPIFYMRALYPLANGLLSYINLYCILILNKDLTRQVFLFITCHKPKMSEGQVSAMASISTKQQNSVSSRKGLKSEKEGSRRVILT</sequence>
<feature type="compositionally biased region" description="Basic and acidic residues" evidence="5">
    <location>
        <begin position="326"/>
        <end position="339"/>
    </location>
</feature>
<dbReference type="PANTHER" id="PTHR24224:SF16">
    <property type="entry name" value="G-PROTEIN COUPLED RECEPTORS FAMILY 1 PROFILE DOMAIN-CONTAINING PROTEIN"/>
    <property type="match status" value="1"/>
</dbReference>
<keyword evidence="3 6" id="KW-1133">Transmembrane helix</keyword>
<dbReference type="Pfam" id="PF10323">
    <property type="entry name" value="7TM_GPCR_Srv"/>
    <property type="match status" value="1"/>
</dbReference>
<evidence type="ECO:0000256" key="5">
    <source>
        <dbReference type="SAM" id="MobiDB-lite"/>
    </source>
</evidence>
<feature type="transmembrane region" description="Helical" evidence="6">
    <location>
        <begin position="183"/>
        <end position="203"/>
    </location>
</feature>
<feature type="transmembrane region" description="Helical" evidence="6">
    <location>
        <begin position="224"/>
        <end position="244"/>
    </location>
</feature>
<evidence type="ECO:0000313" key="8">
    <source>
        <dbReference type="Proteomes" id="UP000095282"/>
    </source>
</evidence>
<feature type="transmembrane region" description="Helical" evidence="6">
    <location>
        <begin position="140"/>
        <end position="156"/>
    </location>
</feature>
<dbReference type="Proteomes" id="UP000095282">
    <property type="component" value="Unplaced"/>
</dbReference>
<keyword evidence="2 6" id="KW-0812">Transmembrane</keyword>
<dbReference type="FunFam" id="1.20.1070.10:FF:000344">
    <property type="entry name" value="Serpentine Receptor, class V"/>
    <property type="match status" value="1"/>
</dbReference>
<feature type="region of interest" description="Disordered" evidence="5">
    <location>
        <begin position="314"/>
        <end position="339"/>
    </location>
</feature>
<evidence type="ECO:0000256" key="1">
    <source>
        <dbReference type="ARBA" id="ARBA00004370"/>
    </source>
</evidence>
<dbReference type="STRING" id="1561998.A0A1I7SYQ8"/>
<evidence type="ECO:0000256" key="6">
    <source>
        <dbReference type="SAM" id="Phobius"/>
    </source>
</evidence>
<dbReference type="WBParaSite" id="Csp11.Scaffold335.g845.t2">
    <property type="protein sequence ID" value="Csp11.Scaffold335.g845.t2"/>
    <property type="gene ID" value="Csp11.Scaffold335.g845"/>
</dbReference>
<evidence type="ECO:0000259" key="7">
    <source>
        <dbReference type="PROSITE" id="PS50262"/>
    </source>
</evidence>
<name>A0A1I7SYQ8_9PELO</name>
<feature type="transmembrane region" description="Helical" evidence="6">
    <location>
        <begin position="99"/>
        <end position="120"/>
    </location>
</feature>
<dbReference type="SUPFAM" id="SSF81321">
    <property type="entry name" value="Family A G protein-coupled receptor-like"/>
    <property type="match status" value="1"/>
</dbReference>
<feature type="transmembrane region" description="Helical" evidence="6">
    <location>
        <begin position="264"/>
        <end position="282"/>
    </location>
</feature>
<accession>A0A1I7SYQ8</accession>
<evidence type="ECO:0000313" key="9">
    <source>
        <dbReference type="WBParaSite" id="Csp11.Scaffold335.g845.t2"/>
    </source>
</evidence>
<dbReference type="Gene3D" id="1.20.1070.10">
    <property type="entry name" value="Rhodopsin 7-helix transmembrane proteins"/>
    <property type="match status" value="1"/>
</dbReference>
<feature type="transmembrane region" description="Helical" evidence="6">
    <location>
        <begin position="48"/>
        <end position="69"/>
    </location>
</feature>
<protein>
    <submittedName>
        <fullName evidence="9">G_PROTEIN_RECEP_F1_2 domain-containing protein</fullName>
    </submittedName>
</protein>
<dbReference type="eggNOG" id="ENOG502TG0D">
    <property type="taxonomic scope" value="Eukaryota"/>
</dbReference>
<feature type="transmembrane region" description="Helical" evidence="6">
    <location>
        <begin position="16"/>
        <end position="36"/>
    </location>
</feature>
<evidence type="ECO:0000256" key="3">
    <source>
        <dbReference type="ARBA" id="ARBA00022989"/>
    </source>
</evidence>
<proteinExistence type="predicted"/>
<dbReference type="InterPro" id="IPR017452">
    <property type="entry name" value="GPCR_Rhodpsn_7TM"/>
</dbReference>
<comment type="subcellular location">
    <subcellularLocation>
        <location evidence="1">Membrane</location>
    </subcellularLocation>
</comment>
<dbReference type="PROSITE" id="PS50262">
    <property type="entry name" value="G_PROTEIN_RECEP_F1_2"/>
    <property type="match status" value="1"/>
</dbReference>
<dbReference type="InterPro" id="IPR019426">
    <property type="entry name" value="7TM_GPCR_serpentine_rcpt_Srv"/>
</dbReference>
<dbReference type="GO" id="GO:0016020">
    <property type="term" value="C:membrane"/>
    <property type="evidence" value="ECO:0007669"/>
    <property type="project" value="UniProtKB-SubCell"/>
</dbReference>